<accession>A0ABR6EU79</accession>
<reference evidence="1 2" key="1">
    <citation type="submission" date="2019-11" db="EMBL/GenBank/DDBJ databases">
        <title>Description of Pedobacter sp. LMG 31462T.</title>
        <authorList>
            <person name="Carlier A."/>
            <person name="Qi S."/>
            <person name="Vandamme P."/>
        </authorList>
    </citation>
    <scope>NUCLEOTIDE SEQUENCE [LARGE SCALE GENOMIC DNA]</scope>
    <source>
        <strain evidence="1 2">LMG 31462</strain>
    </source>
</reference>
<dbReference type="EMBL" id="WNXC01000001">
    <property type="protein sequence ID" value="MBB2148821.1"/>
    <property type="molecule type" value="Genomic_DNA"/>
</dbReference>
<dbReference type="RefSeq" id="WP_182955188.1">
    <property type="nucleotide sequence ID" value="NZ_WNXC01000001.1"/>
</dbReference>
<comment type="caution">
    <text evidence="1">The sequence shown here is derived from an EMBL/GenBank/DDBJ whole genome shotgun (WGS) entry which is preliminary data.</text>
</comment>
<name>A0ABR6EU79_9SPHI</name>
<keyword evidence="2" id="KW-1185">Reference proteome</keyword>
<evidence type="ECO:0008006" key="3">
    <source>
        <dbReference type="Google" id="ProtNLM"/>
    </source>
</evidence>
<evidence type="ECO:0000313" key="1">
    <source>
        <dbReference type="EMBL" id="MBB2148821.1"/>
    </source>
</evidence>
<evidence type="ECO:0000313" key="2">
    <source>
        <dbReference type="Proteomes" id="UP000636110"/>
    </source>
</evidence>
<protein>
    <recommendedName>
        <fullName evidence="3">ParB/Sulfiredoxin domain-containing protein</fullName>
    </recommendedName>
</protein>
<gene>
    <name evidence="1" type="ORF">GM920_07845</name>
</gene>
<organism evidence="1 2">
    <name type="scientific">Pedobacter gandavensis</name>
    <dbReference type="NCBI Taxonomy" id="2679963"/>
    <lineage>
        <taxon>Bacteria</taxon>
        <taxon>Pseudomonadati</taxon>
        <taxon>Bacteroidota</taxon>
        <taxon>Sphingobacteriia</taxon>
        <taxon>Sphingobacteriales</taxon>
        <taxon>Sphingobacteriaceae</taxon>
        <taxon>Pedobacter</taxon>
    </lineage>
</organism>
<sequence length="232" mass="26571">MKVETRLIPTIEIWPNNGQISGLPKNPRFIRDERYEKLVKSIKDDPEMLDLRECIVFPYAAAYVAIAGNMRLRATIEVANMDEVEYSELIKEKKVDKEFDFKSWLASINVLRKSKSIPCKILPENTSAAKLRAIAIKDNVVFGQDSFDMLKEDWDQIELEDFGMISIDFGTAIDDEQEDFEKESTPSEPIDLSGIVPVPELKIEFDDLQMYDSVKLEVEELLKSYPGARIKA</sequence>
<dbReference type="Proteomes" id="UP000636110">
    <property type="component" value="Unassembled WGS sequence"/>
</dbReference>
<proteinExistence type="predicted"/>